<protein>
    <submittedName>
        <fullName evidence="1">Uncharacterized protein</fullName>
    </submittedName>
</protein>
<dbReference type="AlphaFoldDB" id="A0A2D0NGK5"/>
<accession>A0A2D0NGK5</accession>
<reference evidence="1 2" key="1">
    <citation type="submission" date="2017-10" db="EMBL/GenBank/DDBJ databases">
        <title>The draft genome sequence of Lewinella nigricans NBRC 102662.</title>
        <authorList>
            <person name="Wang K."/>
        </authorList>
    </citation>
    <scope>NUCLEOTIDE SEQUENCE [LARGE SCALE GENOMIC DNA]</scope>
    <source>
        <strain evidence="1 2">NBRC 102662</strain>
    </source>
</reference>
<evidence type="ECO:0000313" key="2">
    <source>
        <dbReference type="Proteomes" id="UP000223913"/>
    </source>
</evidence>
<comment type="caution">
    <text evidence="1">The sequence shown here is derived from an EMBL/GenBank/DDBJ whole genome shotgun (WGS) entry which is preliminary data.</text>
</comment>
<evidence type="ECO:0000313" key="1">
    <source>
        <dbReference type="EMBL" id="PHN07516.1"/>
    </source>
</evidence>
<sequence length="183" mass="21149">MLKKLKKLLTEMVPVILGILIALFINNWKESTEDEQFLDRAFAAIDQEIEENRTSIQNALTTHENLMDTIGVYQNSGGKSLEAILIDTDGLKYSTVRNTVWKFFVGSKTELIDYQVISQLSSIEESKLLMDAKFNKLMDFLYLHMDRNDPQSLRLFAIHLSNVMNSEQRLIEMYDEYLAGKED</sequence>
<dbReference type="EMBL" id="PDUD01000009">
    <property type="protein sequence ID" value="PHN07516.1"/>
    <property type="molecule type" value="Genomic_DNA"/>
</dbReference>
<keyword evidence="2" id="KW-1185">Reference proteome</keyword>
<gene>
    <name evidence="1" type="ORF">CRP01_05285</name>
</gene>
<proteinExistence type="predicted"/>
<name>A0A2D0NGK5_FLAN2</name>
<dbReference type="OrthoDB" id="713837at2"/>
<dbReference type="RefSeq" id="WP_099148966.1">
    <property type="nucleotide sequence ID" value="NZ_PDUD01000009.1"/>
</dbReference>
<dbReference type="Proteomes" id="UP000223913">
    <property type="component" value="Unassembled WGS sequence"/>
</dbReference>
<organism evidence="1 2">
    <name type="scientific">Flavilitoribacter nigricans (strain ATCC 23147 / DSM 23189 / NBRC 102662 / NCIMB 1420 / SS-2)</name>
    <name type="common">Lewinella nigricans</name>
    <dbReference type="NCBI Taxonomy" id="1122177"/>
    <lineage>
        <taxon>Bacteria</taxon>
        <taxon>Pseudomonadati</taxon>
        <taxon>Bacteroidota</taxon>
        <taxon>Saprospiria</taxon>
        <taxon>Saprospirales</taxon>
        <taxon>Lewinellaceae</taxon>
        <taxon>Flavilitoribacter</taxon>
    </lineage>
</organism>